<dbReference type="FunFam" id="3.20.20.70:FF:000154">
    <property type="entry name" value="Probable nitronate monooxygenase"/>
    <property type="match status" value="1"/>
</dbReference>
<evidence type="ECO:0000313" key="12">
    <source>
        <dbReference type="EMBL" id="PSK87998.1"/>
    </source>
</evidence>
<keyword evidence="8 12" id="KW-0503">Monooxygenase</keyword>
<comment type="caution">
    <text evidence="12">The sequence shown here is derived from an EMBL/GenBank/DDBJ whole genome shotgun (WGS) entry which is preliminary data.</text>
</comment>
<proteinExistence type="inferred from homology"/>
<reference evidence="12 13" key="1">
    <citation type="submission" date="2018-03" db="EMBL/GenBank/DDBJ databases">
        <title>Genomic Encyclopedia of Type Strains, Phase III (KMG-III): the genomes of soil and plant-associated and newly described type strains.</title>
        <authorList>
            <person name="Whitman W."/>
        </authorList>
    </citation>
    <scope>NUCLEOTIDE SEQUENCE [LARGE SCALE GENOMIC DNA]</scope>
    <source>
        <strain evidence="12 13">CGMCC 1.12700</strain>
    </source>
</reference>
<dbReference type="Pfam" id="PF03060">
    <property type="entry name" value="NMO"/>
    <property type="match status" value="1"/>
</dbReference>
<evidence type="ECO:0000256" key="11">
    <source>
        <dbReference type="ARBA" id="ARBA00067136"/>
    </source>
</evidence>
<dbReference type="GO" id="GO:0018580">
    <property type="term" value="F:nitronate monooxygenase activity"/>
    <property type="evidence" value="ECO:0007669"/>
    <property type="project" value="InterPro"/>
</dbReference>
<evidence type="ECO:0000256" key="5">
    <source>
        <dbReference type="ARBA" id="ARBA00022643"/>
    </source>
</evidence>
<dbReference type="InterPro" id="IPR004136">
    <property type="entry name" value="NMO"/>
</dbReference>
<comment type="catalytic activity">
    <reaction evidence="10">
        <text>3 propionate 3-nitronate + 3 O2 + H2O = 3 3-oxopropanoate + 2 nitrate + nitrite + H2O2 + 3 H(+)</text>
        <dbReference type="Rhea" id="RHEA:57332"/>
        <dbReference type="ChEBI" id="CHEBI:15377"/>
        <dbReference type="ChEBI" id="CHEBI:15378"/>
        <dbReference type="ChEBI" id="CHEBI:15379"/>
        <dbReference type="ChEBI" id="CHEBI:16240"/>
        <dbReference type="ChEBI" id="CHEBI:16301"/>
        <dbReference type="ChEBI" id="CHEBI:17632"/>
        <dbReference type="ChEBI" id="CHEBI:33190"/>
        <dbReference type="ChEBI" id="CHEBI:136067"/>
    </reaction>
</comment>
<organism evidence="12 13">
    <name type="scientific">Taibaiella chishuiensis</name>
    <dbReference type="NCBI Taxonomy" id="1434707"/>
    <lineage>
        <taxon>Bacteria</taxon>
        <taxon>Pseudomonadati</taxon>
        <taxon>Bacteroidota</taxon>
        <taxon>Chitinophagia</taxon>
        <taxon>Chitinophagales</taxon>
        <taxon>Chitinophagaceae</taxon>
        <taxon>Taibaiella</taxon>
    </lineage>
</organism>
<evidence type="ECO:0000256" key="4">
    <source>
        <dbReference type="ARBA" id="ARBA00022630"/>
    </source>
</evidence>
<dbReference type="PANTHER" id="PTHR42747">
    <property type="entry name" value="NITRONATE MONOOXYGENASE-RELATED"/>
    <property type="match status" value="1"/>
</dbReference>
<keyword evidence="3" id="KW-0216">Detoxification</keyword>
<evidence type="ECO:0000256" key="6">
    <source>
        <dbReference type="ARBA" id="ARBA00022741"/>
    </source>
</evidence>
<gene>
    <name evidence="12" type="ORF">B0I18_11629</name>
</gene>
<accession>A0A2P8CSQ9</accession>
<evidence type="ECO:0000256" key="8">
    <source>
        <dbReference type="ARBA" id="ARBA00023033"/>
    </source>
</evidence>
<dbReference type="OrthoDB" id="9778912at2"/>
<dbReference type="InterPro" id="IPR013785">
    <property type="entry name" value="Aldolase_TIM"/>
</dbReference>
<evidence type="ECO:0000256" key="10">
    <source>
        <dbReference type="ARBA" id="ARBA00049401"/>
    </source>
</evidence>
<dbReference type="RefSeq" id="WP_106525368.1">
    <property type="nucleotide sequence ID" value="NZ_PYGD01000016.1"/>
</dbReference>
<evidence type="ECO:0000256" key="3">
    <source>
        <dbReference type="ARBA" id="ARBA00022575"/>
    </source>
</evidence>
<keyword evidence="5" id="KW-0288">FMN</keyword>
<evidence type="ECO:0000313" key="13">
    <source>
        <dbReference type="Proteomes" id="UP000240572"/>
    </source>
</evidence>
<dbReference type="GO" id="GO:0000166">
    <property type="term" value="F:nucleotide binding"/>
    <property type="evidence" value="ECO:0007669"/>
    <property type="project" value="UniProtKB-KW"/>
</dbReference>
<keyword evidence="7" id="KW-0560">Oxidoreductase</keyword>
<dbReference type="GO" id="GO:0009636">
    <property type="term" value="P:response to toxic substance"/>
    <property type="evidence" value="ECO:0007669"/>
    <property type="project" value="UniProtKB-KW"/>
</dbReference>
<sequence>MTWDQTIPVRLNIQYPIIQAPMLGITTPGMVVAIAEAGGLGSLPVGGLSPETTLQLIRKVKAGTGKPFAVNLFTHDIPAIDINETDAMQDFLEALSDEHYLGYERQDVAGFKFHTYKEQIEILVRENITAVSFTFGIPDDESIAQLKSAGILLIGTATSVKEALLLESKGIDMIVAQGIEAGGHRGSFLDDEPLPQVGTLALVPQICDRVTIPVIAAGGIYNGVTIRAAFVLGAVGVQIGSAFLASPESSAIPAFKTALPGSTETDSELTRAFSGRWARGLRNSFMEAMANSGLQIPVYPVQNSLTGKLRAYAQQKDKMQFTSLWAGQAAAQAKPWPAADIFNDLVRQVEAAYPQPA</sequence>
<evidence type="ECO:0000256" key="1">
    <source>
        <dbReference type="ARBA" id="ARBA00001917"/>
    </source>
</evidence>
<dbReference type="Gene3D" id="3.20.20.70">
    <property type="entry name" value="Aldolase class I"/>
    <property type="match status" value="1"/>
</dbReference>
<dbReference type="PANTHER" id="PTHR42747:SF3">
    <property type="entry name" value="NITRONATE MONOOXYGENASE-RELATED"/>
    <property type="match status" value="1"/>
</dbReference>
<evidence type="ECO:0000256" key="9">
    <source>
        <dbReference type="ARBA" id="ARBA00031155"/>
    </source>
</evidence>
<dbReference type="AlphaFoldDB" id="A0A2P8CSQ9"/>
<dbReference type="CDD" id="cd04730">
    <property type="entry name" value="NPD_like"/>
    <property type="match status" value="1"/>
</dbReference>
<keyword evidence="6" id="KW-0547">Nucleotide-binding</keyword>
<evidence type="ECO:0000256" key="2">
    <source>
        <dbReference type="ARBA" id="ARBA00009881"/>
    </source>
</evidence>
<dbReference type="SUPFAM" id="SSF51412">
    <property type="entry name" value="Inosine monophosphate dehydrogenase (IMPDH)"/>
    <property type="match status" value="1"/>
</dbReference>
<dbReference type="EMBL" id="PYGD01000016">
    <property type="protein sequence ID" value="PSK87998.1"/>
    <property type="molecule type" value="Genomic_DNA"/>
</dbReference>
<protein>
    <recommendedName>
        <fullName evidence="11">Nitronate monooxygenase</fullName>
    </recommendedName>
    <alternativeName>
        <fullName evidence="9">Propionate 3-nitronate monooxygenase</fullName>
    </alternativeName>
</protein>
<comment type="cofactor">
    <cofactor evidence="1">
        <name>FMN</name>
        <dbReference type="ChEBI" id="CHEBI:58210"/>
    </cofactor>
</comment>
<evidence type="ECO:0000256" key="7">
    <source>
        <dbReference type="ARBA" id="ARBA00023002"/>
    </source>
</evidence>
<keyword evidence="13" id="KW-1185">Reference proteome</keyword>
<dbReference type="Proteomes" id="UP000240572">
    <property type="component" value="Unassembled WGS sequence"/>
</dbReference>
<comment type="similarity">
    <text evidence="2">Belongs to the nitronate monooxygenase family. NMO class I subfamily.</text>
</comment>
<keyword evidence="4" id="KW-0285">Flavoprotein</keyword>
<name>A0A2P8CSQ9_9BACT</name>